<organism evidence="2 3">
    <name type="scientific">Polypedilum vanderplanki</name>
    <name type="common">Sleeping chironomid midge</name>
    <dbReference type="NCBI Taxonomy" id="319348"/>
    <lineage>
        <taxon>Eukaryota</taxon>
        <taxon>Metazoa</taxon>
        <taxon>Ecdysozoa</taxon>
        <taxon>Arthropoda</taxon>
        <taxon>Hexapoda</taxon>
        <taxon>Insecta</taxon>
        <taxon>Pterygota</taxon>
        <taxon>Neoptera</taxon>
        <taxon>Endopterygota</taxon>
        <taxon>Diptera</taxon>
        <taxon>Nematocera</taxon>
        <taxon>Chironomoidea</taxon>
        <taxon>Chironomidae</taxon>
        <taxon>Chironominae</taxon>
        <taxon>Polypedilum</taxon>
        <taxon>Polypedilum</taxon>
    </lineage>
</organism>
<dbReference type="Proteomes" id="UP001107558">
    <property type="component" value="Chromosome 4"/>
</dbReference>
<keyword evidence="3" id="KW-1185">Reference proteome</keyword>
<keyword evidence="1" id="KW-1133">Transmembrane helix</keyword>
<dbReference type="SUPFAM" id="SSF52540">
    <property type="entry name" value="P-loop containing nucleoside triphosphate hydrolases"/>
    <property type="match status" value="1"/>
</dbReference>
<dbReference type="Gene3D" id="3.40.50.300">
    <property type="entry name" value="P-loop containing nucleotide triphosphate hydrolases"/>
    <property type="match status" value="1"/>
</dbReference>
<keyword evidence="1" id="KW-0812">Transmembrane</keyword>
<name>A0A9J6BB97_POLVA</name>
<evidence type="ECO:0008006" key="4">
    <source>
        <dbReference type="Google" id="ProtNLM"/>
    </source>
</evidence>
<dbReference type="InterPro" id="IPR036770">
    <property type="entry name" value="Ankyrin_rpt-contain_sf"/>
</dbReference>
<reference evidence="2" key="1">
    <citation type="submission" date="2021-03" db="EMBL/GenBank/DDBJ databases">
        <title>Chromosome level genome of the anhydrobiotic midge Polypedilum vanderplanki.</title>
        <authorList>
            <person name="Yoshida Y."/>
            <person name="Kikawada T."/>
            <person name="Gusev O."/>
        </authorList>
    </citation>
    <scope>NUCLEOTIDE SEQUENCE</scope>
    <source>
        <strain evidence="2">NIAS01</strain>
        <tissue evidence="2">Whole body or cell culture</tissue>
    </source>
</reference>
<sequence length="1761" mass="208426">MDVDTFKINFNTFNYKNLSIHEALSFTDRRGYNYLMLAAESGHTAALNHFISLGLDVNSTVNHETAATLAYFDDNFDALAILLENNSIFPPNFNSELSESLHNFLLTMEEFHSAMQLNQKEKMKQIADENPKIRHFYNTNNLSATLASLLDKNFDIYEFLLSLNITIGPFEMFENVIESLSNSEKQQLRAIHEKHAKGLPENHLIILEASTFVSHDEENVEAKMSLIRNAYQTLNSIDKIRPLLIVIALARCFKIIMDFKSDSVQRIDPTSDKKDKGIFYMTRHIIIGARNLLDPELRNDTIGVIIHEICHYALDVVFSNNCKPYLDENRLTIGIQYHKILKRCQMMTQHHEIIGSVFNYESHQYYAELIVRVPQLMTIYSNDERKLRNITEKYFELFQFYETKVLPEIESASENIGRIAENAVQSFAYGMKKKVSKWRKLTIFSISALPFVAILVFFLVYERTILCENLTDEEKIKMKNSKIEYFGVELKFEEFYKDSLEDCGKLKAEDLKSLLENGYLNLTKVSEDKIEDYVNFQWENLARDLKKSVLTSNVDFQGIFTEFFKLLGLEKEEILKFLEYDDNLDSLEENRPNSTKFKNFTILVDVQKNSSIKTNFQPFSTLSIEFQTYSNTSTKLQTNSSIASKLKRNLITKTLSQLHSTDIQKIIRKSPLKVHKKFEISKSFYYTRSFKIGRKNFKFQQIFNSSSILLLSDHAGAGKTTSFKHIAVELKNLYPSTWVVYVDLKMHLDTFKKYNLRLQNIKEYKIEDFLIEILDLKNFDKILFENFFNINKMIFLWDGVDEISPNYKNFITDLILKLKKFENIQQWISTRPVLIDELKLKLKVTKFYELDTFTDENRKKFVKEYLEFVYDAEKTTREFTENIFYDKNSTISYQLNETIRTFKKIEEHMKNVMISLNNPLLFVMIANMSIDNSYNPSNQTIHDFKNLYSVYNHLVLEKLAIIDVKGKIVQTDRNKAMMGTKSFLSLHQQLAIKYIAPDNELNIMTDFKKDFTNDTIIMTVNRFGIVFLQNIKRIEFVHRTFAEFFVAKFLVDEIYHVSEGRKELSEEMDRKFALLKKSTITSIPIRNFLFEAIGDENKKFNKIVRCAARKLFTKESEKNSDKKHLRALVKFLKNDLRTIFEVWNIKRNYDDDCQINKNETILPEITNENLDEFFPFQRGQIYYKFWKYGFEVDKNFTILRKFNDNKTLSFFEFLNFAENFLTFNETGEIFKQNFEEIFELKTTNLAELKTLWEICERKLIKNDFENILRIQVEKYYRKVYSESSKAITTDTMNEKIFFKWIFYASLRTFNVSQNLELICPNADEIEIKVEDIGSEFSSQFNQIKSILSYFIQADYSANFITDVYDFVRFNSNLHFQRIILAEKRAVEINVFSIMVSHRDSKVLEYFINEYKKIFDKNELMNIIKVDVFKNALAKGTVKSIKIFFNFLTSFVFVDQEEKLIANIKATLFQNLKQEFYILEIYRFKPFINYLKKHMSEYDFRKSTLNLENYKALDDMRKIDEAPENVINFLIMNSDFNFNDIRSYLIDYLIENSENLTKSITEMMEIVTIKKFINLTEIYKIHEIFEDFQLLTLTKMYWNQNLTILKRPLKCNFDDLQSTKLITTTGAIRNPLLESFLFTRFFINKFFSNETENIFEILQLFFDCPDKSFYKNFVAFFKDFLKLNDYKKISKNISDVIVKDFKNVVQQYVAIFHTFSDNEKSNILLSFDFYRTLFAKNHEILEVLFKNFDESVIEKNLQKKKY</sequence>
<evidence type="ECO:0000256" key="1">
    <source>
        <dbReference type="SAM" id="Phobius"/>
    </source>
</evidence>
<evidence type="ECO:0000313" key="2">
    <source>
        <dbReference type="EMBL" id="KAG5667153.1"/>
    </source>
</evidence>
<dbReference type="SUPFAM" id="SSF48403">
    <property type="entry name" value="Ankyrin repeat"/>
    <property type="match status" value="1"/>
</dbReference>
<keyword evidence="1" id="KW-0472">Membrane</keyword>
<gene>
    <name evidence="2" type="ORF">PVAND_015150</name>
</gene>
<accession>A0A9J6BB97</accession>
<proteinExistence type="predicted"/>
<evidence type="ECO:0000313" key="3">
    <source>
        <dbReference type="Proteomes" id="UP001107558"/>
    </source>
</evidence>
<comment type="caution">
    <text evidence="2">The sequence shown here is derived from an EMBL/GenBank/DDBJ whole genome shotgun (WGS) entry which is preliminary data.</text>
</comment>
<dbReference type="OrthoDB" id="7739966at2759"/>
<dbReference type="InterPro" id="IPR027417">
    <property type="entry name" value="P-loop_NTPase"/>
</dbReference>
<dbReference type="EMBL" id="JADBJN010000004">
    <property type="protein sequence ID" value="KAG5667153.1"/>
    <property type="molecule type" value="Genomic_DNA"/>
</dbReference>
<dbReference type="Gene3D" id="1.25.40.20">
    <property type="entry name" value="Ankyrin repeat-containing domain"/>
    <property type="match status" value="1"/>
</dbReference>
<feature type="transmembrane region" description="Helical" evidence="1">
    <location>
        <begin position="441"/>
        <end position="461"/>
    </location>
</feature>
<protein>
    <recommendedName>
        <fullName evidence="4">Ankyrin repeat protein</fullName>
    </recommendedName>
</protein>